<evidence type="ECO:0000313" key="1">
    <source>
        <dbReference type="EMBL" id="CAD7641850.1"/>
    </source>
</evidence>
<reference evidence="1" key="1">
    <citation type="submission" date="2020-11" db="EMBL/GenBank/DDBJ databases">
        <authorList>
            <person name="Tran Van P."/>
        </authorList>
    </citation>
    <scope>NUCLEOTIDE SEQUENCE</scope>
</reference>
<dbReference type="EMBL" id="CAJPIZ010026016">
    <property type="protein sequence ID" value="CAG2118917.1"/>
    <property type="molecule type" value="Genomic_DNA"/>
</dbReference>
<feature type="non-terminal residue" evidence="1">
    <location>
        <position position="60"/>
    </location>
</feature>
<protein>
    <submittedName>
        <fullName evidence="1">Uncharacterized protein</fullName>
    </submittedName>
</protein>
<organism evidence="1">
    <name type="scientific">Medioppia subpectinata</name>
    <dbReference type="NCBI Taxonomy" id="1979941"/>
    <lineage>
        <taxon>Eukaryota</taxon>
        <taxon>Metazoa</taxon>
        <taxon>Ecdysozoa</taxon>
        <taxon>Arthropoda</taxon>
        <taxon>Chelicerata</taxon>
        <taxon>Arachnida</taxon>
        <taxon>Acari</taxon>
        <taxon>Acariformes</taxon>
        <taxon>Sarcoptiformes</taxon>
        <taxon>Oribatida</taxon>
        <taxon>Brachypylina</taxon>
        <taxon>Oppioidea</taxon>
        <taxon>Oppiidae</taxon>
        <taxon>Medioppia</taxon>
    </lineage>
</organism>
<gene>
    <name evidence="1" type="ORF">OSB1V03_LOCUS18867</name>
</gene>
<sequence>MALLVAGYSFRSLRKKSRINEVPTSEDPLIDLSPPSPYVGLRPIQLMEVKAQGKFGSVWR</sequence>
<proteinExistence type="predicted"/>
<evidence type="ECO:0000313" key="2">
    <source>
        <dbReference type="Proteomes" id="UP000759131"/>
    </source>
</evidence>
<dbReference type="EMBL" id="OC880591">
    <property type="protein sequence ID" value="CAD7641850.1"/>
    <property type="molecule type" value="Genomic_DNA"/>
</dbReference>
<dbReference type="OrthoDB" id="547665at2759"/>
<accession>A0A7R9LHI8</accession>
<dbReference type="Proteomes" id="UP000759131">
    <property type="component" value="Unassembled WGS sequence"/>
</dbReference>
<dbReference type="AlphaFoldDB" id="A0A7R9LHI8"/>
<keyword evidence="2" id="KW-1185">Reference proteome</keyword>
<name>A0A7R9LHI8_9ACAR</name>